<evidence type="ECO:0000313" key="1">
    <source>
        <dbReference type="EMBL" id="EDS36849.1"/>
    </source>
</evidence>
<dbReference type="KEGG" id="cqu:CpipJ_CPIJ012167"/>
<sequence length="62" mass="7126">MFLNGAVAEFLEQTKQSPRGRGLESMVTKVVARAQQRQTPDQTHRKYPLCCLHELNEEIVLE</sequence>
<reference evidence="1" key="1">
    <citation type="submission" date="2007-03" db="EMBL/GenBank/DDBJ databases">
        <title>Annotation of Culex pipiens quinquefasciatus.</title>
        <authorList>
            <consortium name="The Broad Institute Genome Sequencing Platform"/>
            <person name="Atkinson P.W."/>
            <person name="Hemingway J."/>
            <person name="Christensen B.M."/>
            <person name="Higgs S."/>
            <person name="Kodira C."/>
            <person name="Hannick L."/>
            <person name="Megy K."/>
            <person name="O'Leary S."/>
            <person name="Pearson M."/>
            <person name="Haas B.J."/>
            <person name="Mauceli E."/>
            <person name="Wortman J.R."/>
            <person name="Lee N.H."/>
            <person name="Guigo R."/>
            <person name="Stanke M."/>
            <person name="Alvarado L."/>
            <person name="Amedeo P."/>
            <person name="Antoine C.H."/>
            <person name="Arensburger P."/>
            <person name="Bidwell S.L."/>
            <person name="Crawford M."/>
            <person name="Camaro F."/>
            <person name="Devon K."/>
            <person name="Engels R."/>
            <person name="Hammond M."/>
            <person name="Howarth C."/>
            <person name="Koehrsen M."/>
            <person name="Lawson D."/>
            <person name="Montgomery P."/>
            <person name="Nene V."/>
            <person name="Nusbaum C."/>
            <person name="Puiu D."/>
            <person name="Romero-Severson J."/>
            <person name="Severson D.W."/>
            <person name="Shumway M."/>
            <person name="Sisk P."/>
            <person name="Stolte C."/>
            <person name="Zeng Q."/>
            <person name="Eisenstadt E."/>
            <person name="Fraser-Liggett C."/>
            <person name="Strausberg R."/>
            <person name="Galagan J."/>
            <person name="Birren B."/>
            <person name="Collins F.H."/>
        </authorList>
    </citation>
    <scope>NUCLEOTIDE SEQUENCE [LARGE SCALE GENOMIC DNA]</scope>
    <source>
        <strain evidence="1">JHB</strain>
    </source>
</reference>
<dbReference type="HOGENOM" id="CLU_2906277_0_0_1"/>
<proteinExistence type="predicted"/>
<dbReference type="VEuPathDB" id="VectorBase:CPIJ012167"/>
<evidence type="ECO:0000313" key="2">
    <source>
        <dbReference type="EnsemblMetazoa" id="CPIJ012167-PA"/>
    </source>
</evidence>
<keyword evidence="3" id="KW-1185">Reference proteome</keyword>
<accession>B0WY39</accession>
<reference evidence="2" key="2">
    <citation type="submission" date="2021-02" db="UniProtKB">
        <authorList>
            <consortium name="EnsemblMetazoa"/>
        </authorList>
    </citation>
    <scope>IDENTIFICATION</scope>
    <source>
        <strain evidence="2">JHB</strain>
    </source>
</reference>
<name>B0WY39_CULQU</name>
<protein>
    <submittedName>
        <fullName evidence="1 2">Uncharacterized protein</fullName>
    </submittedName>
</protein>
<dbReference type="EMBL" id="DS232180">
    <property type="protein sequence ID" value="EDS36849.1"/>
    <property type="molecule type" value="Genomic_DNA"/>
</dbReference>
<dbReference type="InParanoid" id="B0WY39"/>
<dbReference type="AlphaFoldDB" id="B0WY39"/>
<dbReference type="EnsemblMetazoa" id="CPIJ012167-RA">
    <property type="protein sequence ID" value="CPIJ012167-PA"/>
    <property type="gene ID" value="CPIJ012167"/>
</dbReference>
<organism>
    <name type="scientific">Culex quinquefasciatus</name>
    <name type="common">Southern house mosquito</name>
    <name type="synonym">Culex pungens</name>
    <dbReference type="NCBI Taxonomy" id="7176"/>
    <lineage>
        <taxon>Eukaryota</taxon>
        <taxon>Metazoa</taxon>
        <taxon>Ecdysozoa</taxon>
        <taxon>Arthropoda</taxon>
        <taxon>Hexapoda</taxon>
        <taxon>Insecta</taxon>
        <taxon>Pterygota</taxon>
        <taxon>Neoptera</taxon>
        <taxon>Endopterygota</taxon>
        <taxon>Diptera</taxon>
        <taxon>Nematocera</taxon>
        <taxon>Culicoidea</taxon>
        <taxon>Culicidae</taxon>
        <taxon>Culicinae</taxon>
        <taxon>Culicini</taxon>
        <taxon>Culex</taxon>
        <taxon>Culex</taxon>
    </lineage>
</organism>
<dbReference type="Proteomes" id="UP000002320">
    <property type="component" value="Unassembled WGS sequence"/>
</dbReference>
<evidence type="ECO:0000313" key="3">
    <source>
        <dbReference type="Proteomes" id="UP000002320"/>
    </source>
</evidence>
<gene>
    <name evidence="2" type="primary">6044867</name>
    <name evidence="1" type="ORF">CpipJ_CPIJ012167</name>
</gene>